<protein>
    <submittedName>
        <fullName evidence="1">Uncharacterized protein</fullName>
    </submittedName>
</protein>
<evidence type="ECO:0000313" key="2">
    <source>
        <dbReference type="Proteomes" id="UP000281553"/>
    </source>
</evidence>
<dbReference type="EMBL" id="UYRU01104537">
    <property type="protein sequence ID" value="VDN42411.1"/>
    <property type="molecule type" value="Genomic_DNA"/>
</dbReference>
<evidence type="ECO:0000313" key="1">
    <source>
        <dbReference type="EMBL" id="VDN42411.1"/>
    </source>
</evidence>
<gene>
    <name evidence="1" type="ORF">DILT_LOCUS18818</name>
</gene>
<dbReference type="AlphaFoldDB" id="A0A3P7PHP3"/>
<reference evidence="1 2" key="1">
    <citation type="submission" date="2018-11" db="EMBL/GenBank/DDBJ databases">
        <authorList>
            <consortium name="Pathogen Informatics"/>
        </authorList>
    </citation>
    <scope>NUCLEOTIDE SEQUENCE [LARGE SCALE GENOMIC DNA]</scope>
</reference>
<name>A0A3P7PHP3_DIBLA</name>
<sequence length="258" mass="28925">MDLEMRGLLTECISSSSLLTQMPKQQQRRNFSDCGPAAFVYKKQMQQHIHEHKRQVSSLLVNLLLRGSPDPTRPYLNLSCLVTLLSNVCLFASGDCMDDFCCALFSLSPLLKPSNSHEVDQLIHSSFQSVAVPSSSLENYGGDSWIALLPHIHFSIVPVEDATLNGISFLDKFNRISMDIDIPWPLSVLVQIARHALWILGQDSVKNLQQSVFFSLTKLTITDHYGVKVRRGPCMMGLDYAKDTAQTECDVLNRHKGM</sequence>
<organism evidence="1 2">
    <name type="scientific">Dibothriocephalus latus</name>
    <name type="common">Fish tapeworm</name>
    <name type="synonym">Diphyllobothrium latum</name>
    <dbReference type="NCBI Taxonomy" id="60516"/>
    <lineage>
        <taxon>Eukaryota</taxon>
        <taxon>Metazoa</taxon>
        <taxon>Spiralia</taxon>
        <taxon>Lophotrochozoa</taxon>
        <taxon>Platyhelminthes</taxon>
        <taxon>Cestoda</taxon>
        <taxon>Eucestoda</taxon>
        <taxon>Diphyllobothriidea</taxon>
        <taxon>Diphyllobothriidae</taxon>
        <taxon>Dibothriocephalus</taxon>
    </lineage>
</organism>
<dbReference type="OrthoDB" id="66546at2759"/>
<keyword evidence="2" id="KW-1185">Reference proteome</keyword>
<dbReference type="Proteomes" id="UP000281553">
    <property type="component" value="Unassembled WGS sequence"/>
</dbReference>
<accession>A0A3P7PHP3</accession>
<proteinExistence type="predicted"/>